<name>A0A7M4DHT4_9MICO</name>
<dbReference type="AlphaFoldDB" id="A0A7M4DHT4"/>
<proteinExistence type="predicted"/>
<keyword evidence="1" id="KW-0472">Membrane</keyword>
<comment type="caution">
    <text evidence="2">The sequence shown here is derived from an EMBL/GenBank/DDBJ whole genome shotgun (WGS) entry which is preliminary data.</text>
</comment>
<organism evidence="2 3">
    <name type="scientific">Occultella aeris</name>
    <dbReference type="NCBI Taxonomy" id="2761496"/>
    <lineage>
        <taxon>Bacteria</taxon>
        <taxon>Bacillati</taxon>
        <taxon>Actinomycetota</taxon>
        <taxon>Actinomycetes</taxon>
        <taxon>Micrococcales</taxon>
        <taxon>Ruaniaceae</taxon>
        <taxon>Occultella</taxon>
    </lineage>
</organism>
<protein>
    <submittedName>
        <fullName evidence="2">Uncharacterized protein</fullName>
    </submittedName>
</protein>
<evidence type="ECO:0000256" key="1">
    <source>
        <dbReference type="SAM" id="Phobius"/>
    </source>
</evidence>
<keyword evidence="1" id="KW-1133">Transmembrane helix</keyword>
<evidence type="ECO:0000313" key="3">
    <source>
        <dbReference type="Proteomes" id="UP000419743"/>
    </source>
</evidence>
<reference evidence="2 3" key="1">
    <citation type="submission" date="2019-11" db="EMBL/GenBank/DDBJ databases">
        <authorList>
            <person name="Criscuolo A."/>
        </authorList>
    </citation>
    <scope>NUCLEOTIDE SEQUENCE [LARGE SCALE GENOMIC DNA]</scope>
    <source>
        <strain evidence="2">CIP111667</strain>
    </source>
</reference>
<keyword evidence="3" id="KW-1185">Reference proteome</keyword>
<evidence type="ECO:0000313" key="2">
    <source>
        <dbReference type="EMBL" id="VZO36477.1"/>
    </source>
</evidence>
<keyword evidence="1" id="KW-0812">Transmembrane</keyword>
<dbReference type="EMBL" id="CACRYJ010000022">
    <property type="protein sequence ID" value="VZO36477.1"/>
    <property type="molecule type" value="Genomic_DNA"/>
</dbReference>
<dbReference type="Proteomes" id="UP000419743">
    <property type="component" value="Unassembled WGS sequence"/>
</dbReference>
<accession>A0A7M4DHT4</accession>
<dbReference type="RefSeq" id="WP_156740498.1">
    <property type="nucleotide sequence ID" value="NZ_CACRYJ010000022.1"/>
</dbReference>
<feature type="transmembrane region" description="Helical" evidence="1">
    <location>
        <begin position="12"/>
        <end position="35"/>
    </location>
</feature>
<gene>
    <name evidence="2" type="ORF">HALOF300_01685</name>
</gene>
<sequence>MADDLYGPWQYGALWPVLGALLGAAVLGWFAYLFWSTRAVPATAQPAPTHGRSLAELKQAHLAQLHAVGAEHAAGRLPERDAYQRLSTIVRAFAFAASGVPAHTMSLADLKRHHPGALPAAIERLYPVEFSAPGAGADATDGRGSAADVPGAVALATGVVGGWR</sequence>